<reference evidence="10" key="3">
    <citation type="submission" date="2025-04" db="UniProtKB">
        <authorList>
            <consortium name="RefSeq"/>
        </authorList>
    </citation>
    <scope>IDENTIFICATION</scope>
    <source>
        <strain evidence="10">CBS 304.34</strain>
    </source>
</reference>
<reference evidence="10" key="2">
    <citation type="submission" date="2020-04" db="EMBL/GenBank/DDBJ databases">
        <authorList>
            <consortium name="NCBI Genome Project"/>
        </authorList>
    </citation>
    <scope>NUCLEOTIDE SEQUENCE</scope>
    <source>
        <strain evidence="10">CBS 304.34</strain>
    </source>
</reference>
<evidence type="ECO:0000256" key="6">
    <source>
        <dbReference type="ARBA" id="ARBA00023242"/>
    </source>
</evidence>
<dbReference type="GO" id="GO:0003677">
    <property type="term" value="F:DNA binding"/>
    <property type="evidence" value="ECO:0007669"/>
    <property type="project" value="UniProtKB-KW"/>
</dbReference>
<dbReference type="GeneID" id="54463905"/>
<dbReference type="GO" id="GO:0006351">
    <property type="term" value="P:DNA-templated transcription"/>
    <property type="evidence" value="ECO:0007669"/>
    <property type="project" value="InterPro"/>
</dbReference>
<dbReference type="OrthoDB" id="4161332at2759"/>
<dbReference type="InterPro" id="IPR051615">
    <property type="entry name" value="Transcr_Regulatory_Elem"/>
</dbReference>
<dbReference type="Proteomes" id="UP000504636">
    <property type="component" value="Unplaced"/>
</dbReference>
<dbReference type="InterPro" id="IPR007219">
    <property type="entry name" value="XnlR_reg_dom"/>
</dbReference>
<dbReference type="AlphaFoldDB" id="A0A6A6YFG7"/>
<reference evidence="8 10" key="1">
    <citation type="journal article" date="2020" name="Stud. Mycol.">
        <title>101 Dothideomycetes genomes: a test case for predicting lifestyles and emergence of pathogens.</title>
        <authorList>
            <person name="Haridas S."/>
            <person name="Albert R."/>
            <person name="Binder M."/>
            <person name="Bloem J."/>
            <person name="Labutti K."/>
            <person name="Salamov A."/>
            <person name="Andreopoulos B."/>
            <person name="Baker S."/>
            <person name="Barry K."/>
            <person name="Bills G."/>
            <person name="Bluhm B."/>
            <person name="Cannon C."/>
            <person name="Castanera R."/>
            <person name="Culley D."/>
            <person name="Daum C."/>
            <person name="Ezra D."/>
            <person name="Gonzalez J."/>
            <person name="Henrissat B."/>
            <person name="Kuo A."/>
            <person name="Liang C."/>
            <person name="Lipzen A."/>
            <person name="Lutzoni F."/>
            <person name="Magnuson J."/>
            <person name="Mondo S."/>
            <person name="Nolan M."/>
            <person name="Ohm R."/>
            <person name="Pangilinan J."/>
            <person name="Park H.-J."/>
            <person name="Ramirez L."/>
            <person name="Alfaro M."/>
            <person name="Sun H."/>
            <person name="Tritt A."/>
            <person name="Yoshinaga Y."/>
            <person name="Zwiers L.-H."/>
            <person name="Turgeon B."/>
            <person name="Goodwin S."/>
            <person name="Spatafora J."/>
            <person name="Crous P."/>
            <person name="Grigoriev I."/>
        </authorList>
    </citation>
    <scope>NUCLEOTIDE SEQUENCE</scope>
    <source>
        <strain evidence="8 10">CBS 304.34</strain>
    </source>
</reference>
<gene>
    <name evidence="8 10" type="ORF">BDZ99DRAFT_489809</name>
</gene>
<evidence type="ECO:0000256" key="2">
    <source>
        <dbReference type="ARBA" id="ARBA00022833"/>
    </source>
</evidence>
<proteinExistence type="predicted"/>
<organism evidence="8">
    <name type="scientific">Mytilinidion resinicola</name>
    <dbReference type="NCBI Taxonomy" id="574789"/>
    <lineage>
        <taxon>Eukaryota</taxon>
        <taxon>Fungi</taxon>
        <taxon>Dikarya</taxon>
        <taxon>Ascomycota</taxon>
        <taxon>Pezizomycotina</taxon>
        <taxon>Dothideomycetes</taxon>
        <taxon>Pleosporomycetidae</taxon>
        <taxon>Mytilinidiales</taxon>
        <taxon>Mytilinidiaceae</taxon>
        <taxon>Mytilinidion</taxon>
    </lineage>
</organism>
<evidence type="ECO:0000256" key="3">
    <source>
        <dbReference type="ARBA" id="ARBA00023015"/>
    </source>
</evidence>
<accession>A0A6A6YFG7</accession>
<dbReference type="RefSeq" id="XP_033574505.1">
    <property type="nucleotide sequence ID" value="XM_033723012.1"/>
</dbReference>
<sequence length="427" mass="47813">MMTGGQYYSQFLLVVLCAHASRFGEGRLGEHLISRARLLLGTEILKPSSIPTVQALLQLSARELAFGQISQAWLYSGMAFRMVSDLGLHHSGGQIQSLGQLTTEDLEIRKRLSLLEPLVSTLGGCPLSRISLSIAPPTFTVDDFAEHELWSPHHGESVNLSNLKPGEYPAMKAHAITCFENYCKLAVIINDIMLRLYSRTSNAETDQTLKDIKNRLNQWREFSPKHLKYDPENLPEISPPPQILTQNMLYYTTVILLHRPYYSAPAHRLECRTSSDYLEKLLLLLEKTFGCTRMTYIMAYCIYTGATVMVQDVKLGDLEAATKMQTFLRALEQGITSCPLVQRSIDILTNSLKSDSSNTDLSGAGALSTSENLTFGHFLPAFPYCDPLVDYGNMANSSTMNVDSFSLLDCFPEYHMENAVGDWFWPP</sequence>
<evidence type="ECO:0000313" key="8">
    <source>
        <dbReference type="EMBL" id="KAF2807541.1"/>
    </source>
</evidence>
<feature type="domain" description="Xylanolytic transcriptional activator regulatory" evidence="7">
    <location>
        <begin position="5"/>
        <end position="220"/>
    </location>
</feature>
<keyword evidence="4" id="KW-0238">DNA-binding</keyword>
<keyword evidence="3" id="KW-0805">Transcription regulation</keyword>
<name>A0A6A6YFG7_9PEZI</name>
<dbReference type="GO" id="GO:0008270">
    <property type="term" value="F:zinc ion binding"/>
    <property type="evidence" value="ECO:0007669"/>
    <property type="project" value="InterPro"/>
</dbReference>
<keyword evidence="2" id="KW-0862">Zinc</keyword>
<evidence type="ECO:0000313" key="9">
    <source>
        <dbReference type="Proteomes" id="UP000504636"/>
    </source>
</evidence>
<evidence type="ECO:0000256" key="4">
    <source>
        <dbReference type="ARBA" id="ARBA00023125"/>
    </source>
</evidence>
<dbReference type="PANTHER" id="PTHR31313:SF85">
    <property type="entry name" value="ZN(II)2CYS6 TRANSCRIPTION FACTOR (EUROFUNG)"/>
    <property type="match status" value="1"/>
</dbReference>
<keyword evidence="6" id="KW-0539">Nucleus</keyword>
<dbReference type="CDD" id="cd12148">
    <property type="entry name" value="fungal_TF_MHR"/>
    <property type="match status" value="1"/>
</dbReference>
<evidence type="ECO:0000259" key="7">
    <source>
        <dbReference type="Pfam" id="PF04082"/>
    </source>
</evidence>
<dbReference type="EMBL" id="MU003705">
    <property type="protein sequence ID" value="KAF2807541.1"/>
    <property type="molecule type" value="Genomic_DNA"/>
</dbReference>
<evidence type="ECO:0000256" key="1">
    <source>
        <dbReference type="ARBA" id="ARBA00022723"/>
    </source>
</evidence>
<keyword evidence="1" id="KW-0479">Metal-binding</keyword>
<keyword evidence="9" id="KW-1185">Reference proteome</keyword>
<evidence type="ECO:0000313" key="10">
    <source>
        <dbReference type="RefSeq" id="XP_033574505.1"/>
    </source>
</evidence>
<dbReference type="PANTHER" id="PTHR31313">
    <property type="entry name" value="TY1 ENHANCER ACTIVATOR"/>
    <property type="match status" value="1"/>
</dbReference>
<protein>
    <recommendedName>
        <fullName evidence="7">Xylanolytic transcriptional activator regulatory domain-containing protein</fullName>
    </recommendedName>
</protein>
<dbReference type="Pfam" id="PF04082">
    <property type="entry name" value="Fungal_trans"/>
    <property type="match status" value="1"/>
</dbReference>
<keyword evidence="5" id="KW-0804">Transcription</keyword>
<evidence type="ECO:0000256" key="5">
    <source>
        <dbReference type="ARBA" id="ARBA00023163"/>
    </source>
</evidence>